<dbReference type="Proteomes" id="UP000886050">
    <property type="component" value="Unassembled WGS sequence"/>
</dbReference>
<organism evidence="1">
    <name type="scientific">candidate division WOR-3 bacterium</name>
    <dbReference type="NCBI Taxonomy" id="2052148"/>
    <lineage>
        <taxon>Bacteria</taxon>
        <taxon>Bacteria division WOR-3</taxon>
    </lineage>
</organism>
<proteinExistence type="predicted"/>
<gene>
    <name evidence="1" type="ORF">ENL43_03475</name>
</gene>
<evidence type="ECO:0000313" key="1">
    <source>
        <dbReference type="EMBL" id="HHF53406.1"/>
    </source>
</evidence>
<protein>
    <submittedName>
        <fullName evidence="1">Uncharacterized protein</fullName>
    </submittedName>
</protein>
<sequence length="355" mass="41405">MLYVLILLSCCFPFFRAHSRYNFNKYQKHFIEKALKKPLDSLSEDEVMEFWDGPDAASARYTIGIYLAELMRRYFKERGVGVPDTTWYNFRTAYRWLESNSGSTIDSANVKYILNFFKFLSRGKSGVMFTKRLENIRIERRLKARVDLPRLCKRGEYFISWEPRQVVAVYNPLIYHFGDGCNMEEIWREMAVKDTGILLTFRPIHAGIVPDYIIEENGGLGGHLSEGKLLLISYTSGKAIPLSERWRRSMFEVFWDGFGMQDLVSDDDSCIKAIRGMAVLKEDGWHYVGLFPPDEGIKEYLERRRKTGEALIDVDYDPMGESAYYVDPKVIFTDDVVQSVLKFIRKELPVLKQER</sequence>
<dbReference type="EMBL" id="DRTX01000176">
    <property type="protein sequence ID" value="HHF53406.1"/>
    <property type="molecule type" value="Genomic_DNA"/>
</dbReference>
<accession>A0A7V5HQE6</accession>
<name>A0A7V5HQE6_UNCW3</name>
<reference evidence="1" key="1">
    <citation type="journal article" date="2020" name="mSystems">
        <title>Genome- and Community-Level Interaction Insights into Carbon Utilization and Element Cycling Functions of Hydrothermarchaeota in Hydrothermal Sediment.</title>
        <authorList>
            <person name="Zhou Z."/>
            <person name="Liu Y."/>
            <person name="Xu W."/>
            <person name="Pan J."/>
            <person name="Luo Z.H."/>
            <person name="Li M."/>
        </authorList>
    </citation>
    <scope>NUCLEOTIDE SEQUENCE [LARGE SCALE GENOMIC DNA]</scope>
    <source>
        <strain evidence="1">HyVt-96</strain>
    </source>
</reference>
<dbReference type="AlphaFoldDB" id="A0A7V5HQE6"/>
<comment type="caution">
    <text evidence="1">The sequence shown here is derived from an EMBL/GenBank/DDBJ whole genome shotgun (WGS) entry which is preliminary data.</text>
</comment>